<dbReference type="Gene3D" id="3.40.630.30">
    <property type="match status" value="1"/>
</dbReference>
<comment type="caution">
    <text evidence="2">The sequence shown here is derived from an EMBL/GenBank/DDBJ whole genome shotgun (WGS) entry which is preliminary data.</text>
</comment>
<evidence type="ECO:0000313" key="3">
    <source>
        <dbReference type="Proteomes" id="UP000467240"/>
    </source>
</evidence>
<sequence length="183" mass="20800">MTRVTLARLDARGADRDQLVRFLTSERFPFHVASHPDRATVLERIDRGDFDERGRLVRWVRTDGADTVGLLRVEDADDPTPMLDLRLGEAHRGRGLGTAALRRACDLVFGTLPDVDRFEGSTRSDNVAMRRAFRRAGWVKEAVHREAWPGRDGARFDAIGYAMLRGDWQRGTVTPVRWTDEID</sequence>
<proteinExistence type="predicted"/>
<dbReference type="PANTHER" id="PTHR46067">
    <property type="entry name" value="ACYL-COA N-ACYLTRANSFERASES (NAT) SUPERFAMILY PROTEIN"/>
    <property type="match status" value="1"/>
</dbReference>
<dbReference type="OrthoDB" id="9799321at2"/>
<dbReference type="GO" id="GO:0016747">
    <property type="term" value="F:acyltransferase activity, transferring groups other than amino-acyl groups"/>
    <property type="evidence" value="ECO:0007669"/>
    <property type="project" value="InterPro"/>
</dbReference>
<gene>
    <name evidence="2" type="ORF">F8O01_07640</name>
</gene>
<dbReference type="EMBL" id="WBJZ01000008">
    <property type="protein sequence ID" value="KAB1657814.1"/>
    <property type="molecule type" value="Genomic_DNA"/>
</dbReference>
<keyword evidence="3" id="KW-1185">Reference proteome</keyword>
<protein>
    <submittedName>
        <fullName evidence="2">GNAT family N-acetyltransferase</fullName>
    </submittedName>
</protein>
<dbReference type="PROSITE" id="PS51186">
    <property type="entry name" value="GNAT"/>
    <property type="match status" value="1"/>
</dbReference>
<dbReference type="Proteomes" id="UP000467240">
    <property type="component" value="Unassembled WGS sequence"/>
</dbReference>
<dbReference type="InterPro" id="IPR016181">
    <property type="entry name" value="Acyl_CoA_acyltransferase"/>
</dbReference>
<dbReference type="AlphaFoldDB" id="A0A7J5BU16"/>
<dbReference type="RefSeq" id="WP_158040296.1">
    <property type="nucleotide sequence ID" value="NZ_JACCFV010000001.1"/>
</dbReference>
<name>A0A7J5BU16_9MICO</name>
<organism evidence="2 3">
    <name type="scientific">Pseudoclavibacter chungangensis</name>
    <dbReference type="NCBI Taxonomy" id="587635"/>
    <lineage>
        <taxon>Bacteria</taxon>
        <taxon>Bacillati</taxon>
        <taxon>Actinomycetota</taxon>
        <taxon>Actinomycetes</taxon>
        <taxon>Micrococcales</taxon>
        <taxon>Microbacteriaceae</taxon>
        <taxon>Pseudoclavibacter</taxon>
    </lineage>
</organism>
<dbReference type="Pfam" id="PF13302">
    <property type="entry name" value="Acetyltransf_3"/>
    <property type="match status" value="1"/>
</dbReference>
<reference evidence="2 3" key="1">
    <citation type="submission" date="2019-09" db="EMBL/GenBank/DDBJ databases">
        <title>Phylogeny of genus Pseudoclavibacter and closely related genus.</title>
        <authorList>
            <person name="Li Y."/>
        </authorList>
    </citation>
    <scope>NUCLEOTIDE SEQUENCE [LARGE SCALE GENOMIC DNA]</scope>
    <source>
        <strain evidence="2 3">DSM 23821</strain>
    </source>
</reference>
<evidence type="ECO:0000259" key="1">
    <source>
        <dbReference type="PROSITE" id="PS51186"/>
    </source>
</evidence>
<feature type="domain" description="N-acetyltransferase" evidence="1">
    <location>
        <begin position="4"/>
        <end position="166"/>
    </location>
</feature>
<keyword evidence="2" id="KW-0808">Transferase</keyword>
<evidence type="ECO:0000313" key="2">
    <source>
        <dbReference type="EMBL" id="KAB1657814.1"/>
    </source>
</evidence>
<accession>A0A7J5BU16</accession>
<dbReference type="InterPro" id="IPR000182">
    <property type="entry name" value="GNAT_dom"/>
</dbReference>
<dbReference type="PANTHER" id="PTHR46067:SF27">
    <property type="entry name" value="ACYL-COA N-ACYLTRANSFERASES (NAT) SUPERFAMILY PROTEIN"/>
    <property type="match status" value="1"/>
</dbReference>
<dbReference type="SUPFAM" id="SSF55729">
    <property type="entry name" value="Acyl-CoA N-acyltransferases (Nat)"/>
    <property type="match status" value="1"/>
</dbReference>